<dbReference type="Gene3D" id="3.30.70.660">
    <property type="entry name" value="Pseudouridine synthase I, catalytic domain, C-terminal subdomain"/>
    <property type="match status" value="1"/>
</dbReference>
<reference evidence="9" key="1">
    <citation type="journal article" date="2015" name="ISME J.">
        <title>Aquifer environment selects for microbial species cohorts in sediment and groundwater.</title>
        <authorList>
            <person name="Hug L.A."/>
            <person name="Thomas B.C."/>
            <person name="Brown C.T."/>
            <person name="Frischkorn K.R."/>
            <person name="Williams K.H."/>
            <person name="Tringe S.G."/>
            <person name="Banfield J.F."/>
        </authorList>
    </citation>
    <scope>NUCLEOTIDE SEQUENCE</scope>
</reference>
<keyword evidence="3 4" id="KW-0413">Isomerase</keyword>
<comment type="caution">
    <text evidence="4">Lacks conserved residue(s) required for the propagation of feature annotation.</text>
</comment>
<dbReference type="InterPro" id="IPR020094">
    <property type="entry name" value="TruA/RsuA/RluB/E/F_N"/>
</dbReference>
<comment type="subunit">
    <text evidence="4">Homodimer.</text>
</comment>
<feature type="domain" description="Pseudouridine synthase I TruA alpha/beta" evidence="8">
    <location>
        <begin position="141"/>
        <end position="241"/>
    </location>
</feature>
<protein>
    <recommendedName>
        <fullName evidence="4">tRNA pseudouridine synthase A</fullName>
        <ecNumber evidence="4">5.4.99.12</ecNumber>
    </recommendedName>
    <alternativeName>
        <fullName evidence="4">tRNA pseudouridine(38-40) synthase</fullName>
    </alternativeName>
    <alternativeName>
        <fullName evidence="4">tRNA pseudouridylate synthase I</fullName>
    </alternativeName>
    <alternativeName>
        <fullName evidence="4">tRNA-uridine isomerase I</fullName>
    </alternativeName>
</protein>
<dbReference type="Pfam" id="PF01416">
    <property type="entry name" value="PseudoU_synth_1"/>
    <property type="match status" value="2"/>
</dbReference>
<evidence type="ECO:0000256" key="6">
    <source>
        <dbReference type="PIRSR" id="PIRSR001430-2"/>
    </source>
</evidence>
<evidence type="ECO:0000256" key="7">
    <source>
        <dbReference type="RuleBase" id="RU003792"/>
    </source>
</evidence>
<dbReference type="InterPro" id="IPR020103">
    <property type="entry name" value="PsdUridine_synth_cat_dom_sf"/>
</dbReference>
<dbReference type="InterPro" id="IPR020097">
    <property type="entry name" value="PsdUridine_synth_TruA_a/b_dom"/>
</dbReference>
<dbReference type="CDD" id="cd02570">
    <property type="entry name" value="PseudoU_synth_EcTruA"/>
    <property type="match status" value="1"/>
</dbReference>
<evidence type="ECO:0000256" key="2">
    <source>
        <dbReference type="ARBA" id="ARBA00022694"/>
    </source>
</evidence>
<evidence type="ECO:0000256" key="3">
    <source>
        <dbReference type="ARBA" id="ARBA00023235"/>
    </source>
</evidence>
<comment type="catalytic activity">
    <reaction evidence="4 7">
        <text>uridine(38/39/40) in tRNA = pseudouridine(38/39/40) in tRNA</text>
        <dbReference type="Rhea" id="RHEA:22376"/>
        <dbReference type="Rhea" id="RHEA-COMP:10085"/>
        <dbReference type="Rhea" id="RHEA-COMP:10087"/>
        <dbReference type="ChEBI" id="CHEBI:65314"/>
        <dbReference type="ChEBI" id="CHEBI:65315"/>
        <dbReference type="EC" id="5.4.99.12"/>
    </reaction>
</comment>
<dbReference type="PIRSF" id="PIRSF001430">
    <property type="entry name" value="tRNA_psdUrid_synth"/>
    <property type="match status" value="1"/>
</dbReference>
<keyword evidence="2 4" id="KW-0819">tRNA processing</keyword>
<evidence type="ECO:0000256" key="5">
    <source>
        <dbReference type="PIRSR" id="PIRSR001430-1"/>
    </source>
</evidence>
<dbReference type="EMBL" id="KT007054">
    <property type="protein sequence ID" value="AKQ04907.1"/>
    <property type="molecule type" value="Genomic_DNA"/>
</dbReference>
<sequence>MRYRARVEYDGTAFAGFQLQPGTRTVQGELETALAHVSGGRRVRVTAAGRTDAGVHALGQVIAFDYGGRLARADLQSALDALLPRDVAVRDLRAAVRGFQPRWAVRREYRYSIWNGQRSPLRERTALGIRQQLDEAAMARAAAVLVGRHDFRAFGGAVGRHGVRTVHWIRVRRAGSAVTIDIAADAFLRQMARAIAAALIRVGRGAAQSEDIAAALGRAGGRAFEGEVAPAKGLCLRRVVYGPRRRDDRRDDGER</sequence>
<feature type="active site" description="Nucleophile" evidence="4 5">
    <location>
        <position position="52"/>
    </location>
</feature>
<dbReference type="AlphaFoldDB" id="A0A0H4TE85"/>
<dbReference type="NCBIfam" id="TIGR00071">
    <property type="entry name" value="hisT_truA"/>
    <property type="match status" value="1"/>
</dbReference>
<dbReference type="FunFam" id="3.30.70.580:FF:000001">
    <property type="entry name" value="tRNA pseudouridine synthase A"/>
    <property type="match status" value="1"/>
</dbReference>
<evidence type="ECO:0000259" key="8">
    <source>
        <dbReference type="Pfam" id="PF01416"/>
    </source>
</evidence>
<proteinExistence type="inferred from homology"/>
<dbReference type="GO" id="GO:0031119">
    <property type="term" value="P:tRNA pseudouridine synthesis"/>
    <property type="evidence" value="ECO:0007669"/>
    <property type="project" value="UniProtKB-UniRule"/>
</dbReference>
<dbReference type="PANTHER" id="PTHR11142">
    <property type="entry name" value="PSEUDOURIDYLATE SYNTHASE"/>
    <property type="match status" value="1"/>
</dbReference>
<evidence type="ECO:0000256" key="4">
    <source>
        <dbReference type="HAMAP-Rule" id="MF_00171"/>
    </source>
</evidence>
<dbReference type="GO" id="GO:0003723">
    <property type="term" value="F:RNA binding"/>
    <property type="evidence" value="ECO:0007669"/>
    <property type="project" value="InterPro"/>
</dbReference>
<dbReference type="Gene3D" id="3.30.70.580">
    <property type="entry name" value="Pseudouridine synthase I, catalytic domain, N-terminal subdomain"/>
    <property type="match status" value="1"/>
</dbReference>
<evidence type="ECO:0000256" key="1">
    <source>
        <dbReference type="ARBA" id="ARBA00009375"/>
    </source>
</evidence>
<comment type="function">
    <text evidence="4">Formation of pseudouridine at positions 38, 39 and 40 in the anticodon stem and loop of transfer RNAs.</text>
</comment>
<evidence type="ECO:0000313" key="9">
    <source>
        <dbReference type="EMBL" id="AKQ04907.1"/>
    </source>
</evidence>
<comment type="similarity">
    <text evidence="1 4 7">Belongs to the tRNA pseudouridine synthase TruA family.</text>
</comment>
<feature type="domain" description="Pseudouridine synthase I TruA alpha/beta" evidence="8">
    <location>
        <begin position="7"/>
        <end position="92"/>
    </location>
</feature>
<dbReference type="SUPFAM" id="SSF55120">
    <property type="entry name" value="Pseudouridine synthase"/>
    <property type="match status" value="1"/>
</dbReference>
<dbReference type="GO" id="GO:0160147">
    <property type="term" value="F:tRNA pseudouridine(38-40) synthase activity"/>
    <property type="evidence" value="ECO:0007669"/>
    <property type="project" value="UniProtKB-EC"/>
</dbReference>
<dbReference type="PANTHER" id="PTHR11142:SF0">
    <property type="entry name" value="TRNA PSEUDOURIDINE SYNTHASE-LIKE 1"/>
    <property type="match status" value="1"/>
</dbReference>
<gene>
    <name evidence="9" type="primary">ine38</name>
    <name evidence="4" type="synonym">truA</name>
</gene>
<dbReference type="HAMAP" id="MF_00171">
    <property type="entry name" value="TruA"/>
    <property type="match status" value="1"/>
</dbReference>
<dbReference type="EC" id="5.4.99.12" evidence="4"/>
<dbReference type="InterPro" id="IPR020095">
    <property type="entry name" value="PsdUridine_synth_TruA_C"/>
</dbReference>
<dbReference type="InterPro" id="IPR001406">
    <property type="entry name" value="PsdUridine_synth_TruA"/>
</dbReference>
<organism evidence="9">
    <name type="scientific">uncultured Chloroflexi bacterium Rifle_16ft_4_minimus_899</name>
    <dbReference type="NCBI Taxonomy" id="1665081"/>
    <lineage>
        <taxon>Bacteria</taxon>
        <taxon>Bacillati</taxon>
        <taxon>Chloroflexota</taxon>
        <taxon>environmental samples</taxon>
    </lineage>
</organism>
<accession>A0A0H4TE85</accession>
<name>A0A0H4TE85_9CHLR</name>
<feature type="binding site" evidence="4 6">
    <location>
        <position position="109"/>
    </location>
    <ligand>
        <name>substrate</name>
    </ligand>
</feature>